<dbReference type="GO" id="GO:0016020">
    <property type="term" value="C:membrane"/>
    <property type="evidence" value="ECO:0007669"/>
    <property type="project" value="TreeGrafter"/>
</dbReference>
<dbReference type="Pfam" id="PF13962">
    <property type="entry name" value="PGG"/>
    <property type="match status" value="1"/>
</dbReference>
<dbReference type="InterPro" id="IPR002110">
    <property type="entry name" value="Ankyrin_rpt"/>
</dbReference>
<reference evidence="3" key="1">
    <citation type="journal article" date="2019" name="Curr. Biol.">
        <title>Genome Sequence of Striga asiatica Provides Insight into the Evolution of Plant Parasitism.</title>
        <authorList>
            <person name="Yoshida S."/>
            <person name="Kim S."/>
            <person name="Wafula E.K."/>
            <person name="Tanskanen J."/>
            <person name="Kim Y.M."/>
            <person name="Honaas L."/>
            <person name="Yang Z."/>
            <person name="Spallek T."/>
            <person name="Conn C.E."/>
            <person name="Ichihashi Y."/>
            <person name="Cheong K."/>
            <person name="Cui S."/>
            <person name="Der J.P."/>
            <person name="Gundlach H."/>
            <person name="Jiao Y."/>
            <person name="Hori C."/>
            <person name="Ishida J.K."/>
            <person name="Kasahara H."/>
            <person name="Kiba T."/>
            <person name="Kim M.S."/>
            <person name="Koo N."/>
            <person name="Laohavisit A."/>
            <person name="Lee Y.H."/>
            <person name="Lumba S."/>
            <person name="McCourt P."/>
            <person name="Mortimer J.C."/>
            <person name="Mutuku J.M."/>
            <person name="Nomura T."/>
            <person name="Sasaki-Sekimoto Y."/>
            <person name="Seto Y."/>
            <person name="Wang Y."/>
            <person name="Wakatake T."/>
            <person name="Sakakibara H."/>
            <person name="Demura T."/>
            <person name="Yamaguchi S."/>
            <person name="Yoneyama K."/>
            <person name="Manabe R.I."/>
            <person name="Nelson D.C."/>
            <person name="Schulman A.H."/>
            <person name="Timko M.P."/>
            <person name="dePamphilis C.W."/>
            <person name="Choi D."/>
            <person name="Shirasu K."/>
        </authorList>
    </citation>
    <scope>NUCLEOTIDE SEQUENCE [LARGE SCALE GENOMIC DNA]</scope>
    <source>
        <strain evidence="3">cv. UVA1</strain>
    </source>
</reference>
<evidence type="ECO:0000313" key="3">
    <source>
        <dbReference type="Proteomes" id="UP000325081"/>
    </source>
</evidence>
<keyword evidence="3" id="KW-1185">Reference proteome</keyword>
<dbReference type="PANTHER" id="PTHR24177">
    <property type="entry name" value="CASKIN"/>
    <property type="match status" value="1"/>
</dbReference>
<dbReference type="OrthoDB" id="1925304at2759"/>
<dbReference type="SUPFAM" id="SSF48403">
    <property type="entry name" value="Ankyrin repeat"/>
    <property type="match status" value="1"/>
</dbReference>
<accession>A0A5A7QG19</accession>
<dbReference type="InterPro" id="IPR036770">
    <property type="entry name" value="Ankyrin_rpt-contain_sf"/>
</dbReference>
<gene>
    <name evidence="2" type="ORF">STAS_20875</name>
</gene>
<protein>
    <submittedName>
        <fullName evidence="2">Ankyrin repeat family protein</fullName>
    </submittedName>
</protein>
<dbReference type="PANTHER" id="PTHR24177:SF435">
    <property type="entry name" value="ANKYRIN REPEAT-CONTAINING PROTEIN NPR4-LIKE"/>
    <property type="match status" value="1"/>
</dbReference>
<dbReference type="Gene3D" id="1.25.40.20">
    <property type="entry name" value="Ankyrin repeat-containing domain"/>
    <property type="match status" value="1"/>
</dbReference>
<comment type="caution">
    <text evidence="2">The sequence shown here is derived from an EMBL/GenBank/DDBJ whole genome shotgun (WGS) entry which is preliminary data.</text>
</comment>
<sequence length="523" mass="58096">MASSPHTAADQSFPSYLTTVNVSNFVSSKLSGDSRSNNYRSWRRQLLCLIEAHDLTRFIDAMNPPSADNNVAWRTDRVVMGWILGSLDDPTLRTVAHLVTARDVWAKLEKNNGGPTPTSPPQPQGTLCLTINGPPPEMCGPSWRRTTVGQPPPARHSHKHEWQEYLPLYRATLMGDWERAKQIIARDPHATTTRIAFTLETSLHIAVGTGKALHFVQNLVDIMPDDLLGVKDELGYTALHVASLTGNKVAAKILVGRRPDLLCALDNVGNFPVHKAALAAHGETLWYLISETRDDWLPSPYLGEMASRFYVALYLAQKYSHLASLKLKDGTSALSRLALKDYAFPSGVRRFNFWERFIYSVPHAKANRQRKRTHELVFDLLRTLCKNMECLDYNQASGIYVDAILLAARSGVHEVIEELEVKKFLKPYSQKRFNNSESGKTAEMVFTDEHKELKSEGEKWMKDTANSCTIAAALIATVVFAAAITVPGGNASNGFPFFSTKAAFIIFAISDAVSLSSRPQPLS</sequence>
<evidence type="ECO:0000313" key="2">
    <source>
        <dbReference type="EMBL" id="GER43994.1"/>
    </source>
</evidence>
<proteinExistence type="predicted"/>
<dbReference type="AlphaFoldDB" id="A0A5A7QG19"/>
<feature type="domain" description="PGG" evidence="1">
    <location>
        <begin position="458"/>
        <end position="516"/>
    </location>
</feature>
<name>A0A5A7QG19_STRAF</name>
<dbReference type="Pfam" id="PF12796">
    <property type="entry name" value="Ank_2"/>
    <property type="match status" value="1"/>
</dbReference>
<dbReference type="EMBL" id="BKCP01006848">
    <property type="protein sequence ID" value="GER43994.1"/>
    <property type="molecule type" value="Genomic_DNA"/>
</dbReference>
<dbReference type="InterPro" id="IPR026961">
    <property type="entry name" value="PGG_dom"/>
</dbReference>
<organism evidence="2 3">
    <name type="scientific">Striga asiatica</name>
    <name type="common">Asiatic witchweed</name>
    <name type="synonym">Buchnera asiatica</name>
    <dbReference type="NCBI Taxonomy" id="4170"/>
    <lineage>
        <taxon>Eukaryota</taxon>
        <taxon>Viridiplantae</taxon>
        <taxon>Streptophyta</taxon>
        <taxon>Embryophyta</taxon>
        <taxon>Tracheophyta</taxon>
        <taxon>Spermatophyta</taxon>
        <taxon>Magnoliopsida</taxon>
        <taxon>eudicotyledons</taxon>
        <taxon>Gunneridae</taxon>
        <taxon>Pentapetalae</taxon>
        <taxon>asterids</taxon>
        <taxon>lamiids</taxon>
        <taxon>Lamiales</taxon>
        <taxon>Orobanchaceae</taxon>
        <taxon>Buchnereae</taxon>
        <taxon>Striga</taxon>
    </lineage>
</organism>
<evidence type="ECO:0000259" key="1">
    <source>
        <dbReference type="Pfam" id="PF13962"/>
    </source>
</evidence>
<dbReference type="Proteomes" id="UP000325081">
    <property type="component" value="Unassembled WGS sequence"/>
</dbReference>
<dbReference type="SMART" id="SM00248">
    <property type="entry name" value="ANK"/>
    <property type="match status" value="2"/>
</dbReference>